<dbReference type="SUPFAM" id="SSF56672">
    <property type="entry name" value="DNA/RNA polymerases"/>
    <property type="match status" value="1"/>
</dbReference>
<protein>
    <submittedName>
        <fullName evidence="3">Reverse transcriptase domain-containing protein</fullName>
    </submittedName>
</protein>
<dbReference type="Proteomes" id="UP000272942">
    <property type="component" value="Unassembled WGS sequence"/>
</dbReference>
<dbReference type="WBParaSite" id="ECPE_0001597501-mRNA-1">
    <property type="protein sequence ID" value="ECPE_0001597501-mRNA-1"/>
    <property type="gene ID" value="ECPE_0001597501"/>
</dbReference>
<dbReference type="InterPro" id="IPR043502">
    <property type="entry name" value="DNA/RNA_pol_sf"/>
</dbReference>
<reference evidence="3" key="1">
    <citation type="submission" date="2016-06" db="UniProtKB">
        <authorList>
            <consortium name="WormBaseParasite"/>
        </authorList>
    </citation>
    <scope>IDENTIFICATION</scope>
</reference>
<dbReference type="PANTHER" id="PTHR33064">
    <property type="entry name" value="POL PROTEIN"/>
    <property type="match status" value="1"/>
</dbReference>
<evidence type="ECO:0000313" key="1">
    <source>
        <dbReference type="EMBL" id="VDP93208.1"/>
    </source>
</evidence>
<evidence type="ECO:0000313" key="2">
    <source>
        <dbReference type="Proteomes" id="UP000272942"/>
    </source>
</evidence>
<organism evidence="3">
    <name type="scientific">Echinostoma caproni</name>
    <dbReference type="NCBI Taxonomy" id="27848"/>
    <lineage>
        <taxon>Eukaryota</taxon>
        <taxon>Metazoa</taxon>
        <taxon>Spiralia</taxon>
        <taxon>Lophotrochozoa</taxon>
        <taxon>Platyhelminthes</taxon>
        <taxon>Trematoda</taxon>
        <taxon>Digenea</taxon>
        <taxon>Plagiorchiida</taxon>
        <taxon>Echinostomata</taxon>
        <taxon>Echinostomatoidea</taxon>
        <taxon>Echinostomatidae</taxon>
        <taxon>Echinostoma</taxon>
    </lineage>
</organism>
<dbReference type="OrthoDB" id="5860913at2759"/>
<keyword evidence="2" id="KW-1185">Reference proteome</keyword>
<sequence>MLEVGMFSLLNPKLTPSGMFETAINEVIRGLDVLAYHDGVIVFGITKAEHDDRLPKLLERFAQKNVSIRASKCTLSSLKLEFLDIIVDVKGSCPDPGFSRPSTELESPKDQRQLRSIMGYYSRFIPNFATRAQPLFAAEWKWTAKYEQILGELI</sequence>
<dbReference type="InterPro" id="IPR051320">
    <property type="entry name" value="Viral_Replic_Matur_Polypro"/>
</dbReference>
<dbReference type="Gene3D" id="3.30.70.270">
    <property type="match status" value="2"/>
</dbReference>
<proteinExistence type="predicted"/>
<reference evidence="1 2" key="2">
    <citation type="submission" date="2018-11" db="EMBL/GenBank/DDBJ databases">
        <authorList>
            <consortium name="Pathogen Informatics"/>
        </authorList>
    </citation>
    <scope>NUCLEOTIDE SEQUENCE [LARGE SCALE GENOMIC DNA]</scope>
    <source>
        <strain evidence="1 2">Egypt</strain>
    </source>
</reference>
<name>A0A183B9Q0_9TREM</name>
<dbReference type="AlphaFoldDB" id="A0A183B9Q0"/>
<dbReference type="InterPro" id="IPR043128">
    <property type="entry name" value="Rev_trsase/Diguanyl_cyclase"/>
</dbReference>
<evidence type="ECO:0000313" key="3">
    <source>
        <dbReference type="WBParaSite" id="ECPE_0001597501-mRNA-1"/>
    </source>
</evidence>
<dbReference type="PANTHER" id="PTHR33064:SF37">
    <property type="entry name" value="RIBONUCLEASE H"/>
    <property type="match status" value="1"/>
</dbReference>
<gene>
    <name evidence="1" type="ORF">ECPE_LOCUS15936</name>
</gene>
<accession>A0A183B9Q0</accession>
<dbReference type="EMBL" id="UZAN01062357">
    <property type="protein sequence ID" value="VDP93208.1"/>
    <property type="molecule type" value="Genomic_DNA"/>
</dbReference>